<feature type="transmembrane region" description="Helical" evidence="1">
    <location>
        <begin position="161"/>
        <end position="181"/>
    </location>
</feature>
<evidence type="ECO:0008006" key="4">
    <source>
        <dbReference type="Google" id="ProtNLM"/>
    </source>
</evidence>
<dbReference type="Proteomes" id="UP000043764">
    <property type="component" value="Unassembled WGS sequence"/>
</dbReference>
<gene>
    <name evidence="2" type="ORF">NIT7321_00771</name>
</gene>
<keyword evidence="1" id="KW-0472">Membrane</keyword>
<evidence type="ECO:0000313" key="2">
    <source>
        <dbReference type="EMBL" id="CRL09934.1"/>
    </source>
</evidence>
<organism evidence="2 3">
    <name type="scientific">Phaeobacter italicus</name>
    <dbReference type="NCBI Taxonomy" id="481446"/>
    <lineage>
        <taxon>Bacteria</taxon>
        <taxon>Pseudomonadati</taxon>
        <taxon>Pseudomonadota</taxon>
        <taxon>Alphaproteobacteria</taxon>
        <taxon>Rhodobacterales</taxon>
        <taxon>Roseobacteraceae</taxon>
        <taxon>Phaeobacter</taxon>
    </lineage>
</organism>
<proteinExistence type="predicted"/>
<feature type="transmembrane region" description="Helical" evidence="1">
    <location>
        <begin position="188"/>
        <end position="204"/>
    </location>
</feature>
<dbReference type="EMBL" id="CVRL01000008">
    <property type="protein sequence ID" value="CRL09934.1"/>
    <property type="molecule type" value="Genomic_DNA"/>
</dbReference>
<keyword evidence="1" id="KW-1133">Transmembrane helix</keyword>
<feature type="transmembrane region" description="Helical" evidence="1">
    <location>
        <begin position="48"/>
        <end position="70"/>
    </location>
</feature>
<dbReference type="InterPro" id="IPR038330">
    <property type="entry name" value="TspO/MBR-related_sf"/>
</dbReference>
<reference evidence="3" key="1">
    <citation type="submission" date="2015-05" db="EMBL/GenBank/DDBJ databases">
        <authorList>
            <person name="Rodrigo-Torres Lidia"/>
            <person name="Arahal R.David."/>
        </authorList>
    </citation>
    <scope>NUCLEOTIDE SEQUENCE [LARGE SCALE GENOMIC DNA]</scope>
    <source>
        <strain evidence="3">CECT 7321</strain>
    </source>
</reference>
<feature type="transmembrane region" description="Helical" evidence="1">
    <location>
        <begin position="210"/>
        <end position="231"/>
    </location>
</feature>
<accession>A0A0H5CYQ9</accession>
<feature type="transmembrane region" description="Helical" evidence="1">
    <location>
        <begin position="136"/>
        <end position="155"/>
    </location>
</feature>
<evidence type="ECO:0000256" key="1">
    <source>
        <dbReference type="SAM" id="Phobius"/>
    </source>
</evidence>
<dbReference type="Gene3D" id="1.20.1260.100">
    <property type="entry name" value="TspO/MBR protein"/>
    <property type="match status" value="1"/>
</dbReference>
<dbReference type="AlphaFoldDB" id="A0A0H5CYQ9"/>
<dbReference type="STRING" id="481446.NIT7645_00524"/>
<protein>
    <recommendedName>
        <fullName evidence="4">TspO/MBR family protein</fullName>
    </recommendedName>
</protein>
<feature type="transmembrane region" description="Helical" evidence="1">
    <location>
        <begin position="82"/>
        <end position="98"/>
    </location>
</feature>
<keyword evidence="3" id="KW-1185">Reference proteome</keyword>
<feature type="transmembrane region" description="Helical" evidence="1">
    <location>
        <begin position="104"/>
        <end position="124"/>
    </location>
</feature>
<evidence type="ECO:0000313" key="3">
    <source>
        <dbReference type="Proteomes" id="UP000043764"/>
    </source>
</evidence>
<dbReference type="RefSeq" id="WP_050672634.1">
    <property type="nucleotide sequence ID" value="NZ_CVRL01000008.1"/>
</dbReference>
<name>A0A0H5CYQ9_9RHOB</name>
<keyword evidence="1" id="KW-0812">Transmembrane</keyword>
<sequence>MNSRHLAYLTLVLAICFAAAPLVTSPFTGFTADQLPNYQPDPVIQPAGWAFSIWGVIYLWLVVGSVYGAIRASDHPHWDDMRKPLAVSLLLGVFWLWAANTSPILATVMILVMAGTAIMATLRARDEDRLWRRGPVGFYAGWLTAASAVSVSIVLPGYGVVAPLTAGVVALLVALGVALWVQARSPDALSYAVAVCWALAGIFIDQWNGGNVLVLGLAAIGFIMIALRALFAARS</sequence>